<keyword evidence="2" id="KW-0472">Membrane</keyword>
<dbReference type="InterPro" id="IPR012347">
    <property type="entry name" value="Ferritin-like"/>
</dbReference>
<dbReference type="RefSeq" id="WP_245827433.1">
    <property type="nucleotide sequence ID" value="NZ_FUKR01000056.1"/>
</dbReference>
<evidence type="ECO:0000313" key="5">
    <source>
        <dbReference type="Proteomes" id="UP000196778"/>
    </source>
</evidence>
<dbReference type="EMBL" id="FUKR01000056">
    <property type="protein sequence ID" value="SJN36826.1"/>
    <property type="molecule type" value="Genomic_DNA"/>
</dbReference>
<sequence length="280" mass="29384">MSTGAGRGDRPSPATDGTDGRHDQNDLDVDGPRLDGSETAQTLAMSDEDLDRALAAPPRRLGRGVLVLVVVLVALVAAAVAFSAGRLSAIGTTTPTTTSAEAGFSRDMQTHHNQGVEMAMIVRDLTDDDAVRTLAYDIATAQSTQSGIMSGWLSVWGLPQYGSEASMTWMTRPGLDGTGHDHTGKAESAHVPGEPMPGLATQDQLDELSAQSGVEAERTFLTLMIAHHQGAIEMAEAVLDRSENPVVTTFATGVVTAQQSEIDLMRDMLAERGGADDGEG</sequence>
<organism evidence="4 5">
    <name type="scientific">Mycetocola reblochoni REB411</name>
    <dbReference type="NCBI Taxonomy" id="1255698"/>
    <lineage>
        <taxon>Bacteria</taxon>
        <taxon>Bacillati</taxon>
        <taxon>Actinomycetota</taxon>
        <taxon>Actinomycetes</taxon>
        <taxon>Micrococcales</taxon>
        <taxon>Microbacteriaceae</taxon>
        <taxon>Mycetocola</taxon>
    </lineage>
</organism>
<feature type="transmembrane region" description="Helical" evidence="2">
    <location>
        <begin position="65"/>
        <end position="85"/>
    </location>
</feature>
<dbReference type="AlphaFoldDB" id="A0A1R4JXT3"/>
<evidence type="ECO:0000256" key="2">
    <source>
        <dbReference type="SAM" id="Phobius"/>
    </source>
</evidence>
<dbReference type="PANTHER" id="PTHR36933:SF1">
    <property type="entry name" value="SLL0788 PROTEIN"/>
    <property type="match status" value="1"/>
</dbReference>
<dbReference type="Gene3D" id="1.20.1260.10">
    <property type="match status" value="1"/>
</dbReference>
<evidence type="ECO:0000256" key="1">
    <source>
        <dbReference type="SAM" id="MobiDB-lite"/>
    </source>
</evidence>
<feature type="domain" description="DUF305" evidence="3">
    <location>
        <begin position="101"/>
        <end position="269"/>
    </location>
</feature>
<dbReference type="InterPro" id="IPR005183">
    <property type="entry name" value="DUF305_CopM-like"/>
</dbReference>
<protein>
    <recommendedName>
        <fullName evidence="3">DUF305 domain-containing protein</fullName>
    </recommendedName>
</protein>
<evidence type="ECO:0000259" key="3">
    <source>
        <dbReference type="Pfam" id="PF03713"/>
    </source>
</evidence>
<dbReference type="PANTHER" id="PTHR36933">
    <property type="entry name" value="SLL0788 PROTEIN"/>
    <property type="match status" value="1"/>
</dbReference>
<keyword evidence="2" id="KW-0812">Transmembrane</keyword>
<dbReference type="Pfam" id="PF03713">
    <property type="entry name" value="DUF305"/>
    <property type="match status" value="1"/>
</dbReference>
<keyword evidence="5" id="KW-1185">Reference proteome</keyword>
<evidence type="ECO:0000313" key="4">
    <source>
        <dbReference type="EMBL" id="SJN36826.1"/>
    </source>
</evidence>
<accession>A0A1R4JXT3</accession>
<feature type="compositionally biased region" description="Basic and acidic residues" evidence="1">
    <location>
        <begin position="18"/>
        <end position="36"/>
    </location>
</feature>
<feature type="region of interest" description="Disordered" evidence="1">
    <location>
        <begin position="1"/>
        <end position="36"/>
    </location>
</feature>
<dbReference type="Proteomes" id="UP000196778">
    <property type="component" value="Unassembled WGS sequence"/>
</dbReference>
<reference evidence="5" key="1">
    <citation type="submission" date="2017-02" db="EMBL/GenBank/DDBJ databases">
        <authorList>
            <person name="Dridi B."/>
        </authorList>
    </citation>
    <scope>NUCLEOTIDE SEQUENCE [LARGE SCALE GENOMIC DNA]</scope>
    <source>
        <strain evidence="5">EB411</strain>
    </source>
</reference>
<proteinExistence type="predicted"/>
<keyword evidence="2" id="KW-1133">Transmembrane helix</keyword>
<gene>
    <name evidence="4" type="ORF">FM119_10140</name>
</gene>
<name>A0A1R4JXT3_9MICO</name>